<feature type="transmembrane region" description="Helical" evidence="1">
    <location>
        <begin position="178"/>
        <end position="201"/>
    </location>
</feature>
<name>A0A7C4HCE2_STAMA</name>
<keyword evidence="1" id="KW-0812">Transmembrane</keyword>
<dbReference type="AlphaFoldDB" id="A0A7C4HCE2"/>
<reference evidence="2" key="1">
    <citation type="journal article" date="2020" name="mSystems">
        <title>Genome- and Community-Level Interaction Insights into Carbon Utilization and Element Cycling Functions of Hydrothermarchaeota in Hydrothermal Sediment.</title>
        <authorList>
            <person name="Zhou Z."/>
            <person name="Liu Y."/>
            <person name="Xu W."/>
            <person name="Pan J."/>
            <person name="Luo Z.H."/>
            <person name="Li M."/>
        </authorList>
    </citation>
    <scope>NUCLEOTIDE SEQUENCE [LARGE SCALE GENOMIC DNA]</scope>
    <source>
        <strain evidence="2">SpSt-642</strain>
    </source>
</reference>
<sequence>MSSINLNDYLKKLSGVRWFIILDSTSGNVVAKSSGLPDHYVEPLIAISKYSVDLSREASKYITQLGGGESGNTIFVRFNNEGLEIDIVGEKVVISNIDYRLLDYIPKVLERIRKNNPVKCSKCGYDLTLEITTCSRCGRNIPFISNKCPFCGNDTSVKTCPNHGGYVDFEGRVVSGDIGILILSTIVGIVLLLAFLLAGTLLPKLKILLYGLGIAISSALIGVGVHRYRVK</sequence>
<protein>
    <recommendedName>
        <fullName evidence="3">Zinc ribbon domain-containing protein</fullName>
    </recommendedName>
</protein>
<gene>
    <name evidence="2" type="ORF">ENU14_05980</name>
</gene>
<keyword evidence="1" id="KW-0472">Membrane</keyword>
<keyword evidence="1" id="KW-1133">Transmembrane helix</keyword>
<dbReference type="EMBL" id="DTBJ01000051">
    <property type="protein sequence ID" value="HGM59110.1"/>
    <property type="molecule type" value="Genomic_DNA"/>
</dbReference>
<evidence type="ECO:0000256" key="1">
    <source>
        <dbReference type="SAM" id="Phobius"/>
    </source>
</evidence>
<organism evidence="2">
    <name type="scientific">Staphylothermus marinus</name>
    <dbReference type="NCBI Taxonomy" id="2280"/>
    <lineage>
        <taxon>Archaea</taxon>
        <taxon>Thermoproteota</taxon>
        <taxon>Thermoprotei</taxon>
        <taxon>Desulfurococcales</taxon>
        <taxon>Desulfurococcaceae</taxon>
        <taxon>Staphylothermus</taxon>
    </lineage>
</organism>
<feature type="transmembrane region" description="Helical" evidence="1">
    <location>
        <begin position="207"/>
        <end position="225"/>
    </location>
</feature>
<comment type="caution">
    <text evidence="2">The sequence shown here is derived from an EMBL/GenBank/DDBJ whole genome shotgun (WGS) entry which is preliminary data.</text>
</comment>
<accession>A0A7C4HCE2</accession>
<proteinExistence type="predicted"/>
<evidence type="ECO:0008006" key="3">
    <source>
        <dbReference type="Google" id="ProtNLM"/>
    </source>
</evidence>
<evidence type="ECO:0000313" key="2">
    <source>
        <dbReference type="EMBL" id="HGM59110.1"/>
    </source>
</evidence>